<dbReference type="InterPro" id="IPR023606">
    <property type="entry name" value="CoA-Trfase_III_dom_1_sf"/>
</dbReference>
<dbReference type="PANTHER" id="PTHR48228:SF5">
    <property type="entry name" value="ALPHA-METHYLACYL-COA RACEMASE"/>
    <property type="match status" value="1"/>
</dbReference>
<dbReference type="GO" id="GO:0003824">
    <property type="term" value="F:catalytic activity"/>
    <property type="evidence" value="ECO:0007669"/>
    <property type="project" value="InterPro"/>
</dbReference>
<protein>
    <submittedName>
        <fullName evidence="2">CaiB/BaiF CoA-transferase family protein</fullName>
    </submittedName>
</protein>
<dbReference type="KEGG" id="ima:PO878_20575"/>
<dbReference type="AlphaFoldDB" id="A0AAF0BRL3"/>
<dbReference type="SUPFAM" id="SSF89796">
    <property type="entry name" value="CoA-transferase family III (CaiB/BaiF)"/>
    <property type="match status" value="1"/>
</dbReference>
<dbReference type="Proteomes" id="UP001216390">
    <property type="component" value="Chromosome"/>
</dbReference>
<dbReference type="EMBL" id="CP116942">
    <property type="protein sequence ID" value="WCO66891.1"/>
    <property type="molecule type" value="Genomic_DNA"/>
</dbReference>
<dbReference type="Gene3D" id="3.30.1540.10">
    <property type="entry name" value="formyl-coa transferase, domain 3"/>
    <property type="match status" value="1"/>
</dbReference>
<feature type="region of interest" description="Disordered" evidence="1">
    <location>
        <begin position="319"/>
        <end position="344"/>
    </location>
</feature>
<dbReference type="RefSeq" id="WP_272736413.1">
    <property type="nucleotide sequence ID" value="NZ_CP116942.1"/>
</dbReference>
<accession>A0AAF0BRL3</accession>
<dbReference type="InterPro" id="IPR044855">
    <property type="entry name" value="CoA-Trfase_III_dom3_sf"/>
</dbReference>
<name>A0AAF0BRL3_9ACTN</name>
<organism evidence="2 3">
    <name type="scientific">Iamia majanohamensis</name>
    <dbReference type="NCBI Taxonomy" id="467976"/>
    <lineage>
        <taxon>Bacteria</taxon>
        <taxon>Bacillati</taxon>
        <taxon>Actinomycetota</taxon>
        <taxon>Acidimicrobiia</taxon>
        <taxon>Acidimicrobiales</taxon>
        <taxon>Iamiaceae</taxon>
        <taxon>Iamia</taxon>
    </lineage>
</organism>
<evidence type="ECO:0000313" key="3">
    <source>
        <dbReference type="Proteomes" id="UP001216390"/>
    </source>
</evidence>
<dbReference type="InterPro" id="IPR050509">
    <property type="entry name" value="CoA-transferase_III"/>
</dbReference>
<evidence type="ECO:0000256" key="1">
    <source>
        <dbReference type="SAM" id="MobiDB-lite"/>
    </source>
</evidence>
<proteinExistence type="predicted"/>
<dbReference type="PANTHER" id="PTHR48228">
    <property type="entry name" value="SUCCINYL-COA--D-CITRAMALATE COA-TRANSFERASE"/>
    <property type="match status" value="1"/>
</dbReference>
<gene>
    <name evidence="2" type="ORF">PO878_20575</name>
</gene>
<evidence type="ECO:0000313" key="2">
    <source>
        <dbReference type="EMBL" id="WCO66891.1"/>
    </source>
</evidence>
<dbReference type="Pfam" id="PF02515">
    <property type="entry name" value="CoA_transf_3"/>
    <property type="match status" value="1"/>
</dbReference>
<dbReference type="InterPro" id="IPR003673">
    <property type="entry name" value="CoA-Trfase_fam_III"/>
</dbReference>
<keyword evidence="3" id="KW-1185">Reference proteome</keyword>
<sequence>MGPLAGVKVVEVGGLGPGPFAGMLLADLGAEVVVAHRQGQPPGGFGPLDRGKRFVGVDLKDPDGLEVLLRLADGADVLVEPFRPGVAARLGFGPAVACARNPGLVYVHLTGYGQDGPLASAAGHDIDYLAVSGTLDPLGRAGGPPTPPINVLGDFAGGGSFAVIGVLAALHERASSGRGQVIDAAMVDGAAVLLAPFFTGRIGGGWGPRGTNMLDGAAPFYDSYRCGDDAWLAVGALEPQFYVALLQGLGLDDEDPADQHDQSRWPALRERIAAVVATRTRDEWVEAFADLDACVAPVLTPAEAATHPHAVARAAFRTDAGGTPEPAPAPRFSRTPAEVGSPTPGPAAALAAFGIPTDEAAALVDAGTVT</sequence>
<dbReference type="Gene3D" id="3.40.50.10540">
    <property type="entry name" value="Crotonobetainyl-coa:carnitine coa-transferase, domain 1"/>
    <property type="match status" value="1"/>
</dbReference>
<reference evidence="2" key="1">
    <citation type="submission" date="2023-01" db="EMBL/GenBank/DDBJ databases">
        <title>The diversity of Class Acidimicrobiia in South China Sea sediment environments and the proposal of Iamia marina sp. nov., a novel species of the genus Iamia.</title>
        <authorList>
            <person name="He Y."/>
            <person name="Tian X."/>
        </authorList>
    </citation>
    <scope>NUCLEOTIDE SEQUENCE</scope>
    <source>
        <strain evidence="2">DSM 19957</strain>
    </source>
</reference>